<dbReference type="SUPFAM" id="SSF51905">
    <property type="entry name" value="FAD/NAD(P)-binding domain"/>
    <property type="match status" value="1"/>
</dbReference>
<dbReference type="InterPro" id="IPR050407">
    <property type="entry name" value="Geranylgeranyl_reductase"/>
</dbReference>
<evidence type="ECO:0000259" key="2">
    <source>
        <dbReference type="Pfam" id="PF08491"/>
    </source>
</evidence>
<dbReference type="InterPro" id="IPR023753">
    <property type="entry name" value="FAD/NAD-binding_dom"/>
</dbReference>
<evidence type="ECO:0000259" key="1">
    <source>
        <dbReference type="Pfam" id="PF07992"/>
    </source>
</evidence>
<feature type="domain" description="FAD/NAD(P)-binding" evidence="1">
    <location>
        <begin position="5"/>
        <end position="150"/>
    </location>
</feature>
<evidence type="ECO:0000313" key="6">
    <source>
        <dbReference type="Proteomes" id="UP000239997"/>
    </source>
</evidence>
<feature type="domain" description="Squalene epoxidase" evidence="2">
    <location>
        <begin position="257"/>
        <end position="317"/>
    </location>
</feature>
<keyword evidence="6" id="KW-1185">Reference proteome</keyword>
<evidence type="ECO:0000313" key="3">
    <source>
        <dbReference type="EMBL" id="KEZ93353.1"/>
    </source>
</evidence>
<reference evidence="3 5" key="1">
    <citation type="submission" date="2014-07" db="EMBL/GenBank/DDBJ databases">
        <title>Draft genome sequence of Nonlabens ulvanivorans, an ulvan degrading bacterium.</title>
        <authorList>
            <person name="Kopel M."/>
            <person name="Helbert W."/>
            <person name="Henrissat B."/>
            <person name="Doniger T."/>
            <person name="Banin E."/>
        </authorList>
    </citation>
    <scope>NUCLEOTIDE SEQUENCE [LARGE SCALE GENOMIC DNA]</scope>
    <source>
        <strain evidence="3 5">PLR</strain>
    </source>
</reference>
<dbReference type="AlphaFoldDB" id="A0A084JWL9"/>
<name>A0A084JWL9_NONUL</name>
<dbReference type="Proteomes" id="UP000028531">
    <property type="component" value="Unassembled WGS sequence"/>
</dbReference>
<dbReference type="GO" id="GO:0016020">
    <property type="term" value="C:membrane"/>
    <property type="evidence" value="ECO:0007669"/>
    <property type="project" value="InterPro"/>
</dbReference>
<gene>
    <name evidence="3" type="ORF">IL45_14670</name>
    <name evidence="4" type="ORF">LY02_01761</name>
</gene>
<dbReference type="GO" id="GO:0050660">
    <property type="term" value="F:flavin adenine dinucleotide binding"/>
    <property type="evidence" value="ECO:0007669"/>
    <property type="project" value="InterPro"/>
</dbReference>
<accession>A0A084JWL9</accession>
<dbReference type="InterPro" id="IPR036188">
    <property type="entry name" value="FAD/NAD-bd_sf"/>
</dbReference>
<dbReference type="GO" id="GO:0004506">
    <property type="term" value="F:squalene monooxygenase activity"/>
    <property type="evidence" value="ECO:0007669"/>
    <property type="project" value="InterPro"/>
</dbReference>
<dbReference type="RefSeq" id="WP_036585147.1">
    <property type="nucleotide sequence ID" value="NZ_JPJI01000032.1"/>
</dbReference>
<dbReference type="Proteomes" id="UP000239997">
    <property type="component" value="Unassembled WGS sequence"/>
</dbReference>
<dbReference type="InterPro" id="IPR013698">
    <property type="entry name" value="Squalene_epoxidase"/>
</dbReference>
<dbReference type="PANTHER" id="PTHR42685:SF22">
    <property type="entry name" value="CONDITIONED MEDIUM FACTOR RECEPTOR 1"/>
    <property type="match status" value="1"/>
</dbReference>
<proteinExistence type="predicted"/>
<comment type="caution">
    <text evidence="3">The sequence shown here is derived from an EMBL/GenBank/DDBJ whole genome shotgun (WGS) entry which is preliminary data.</text>
</comment>
<dbReference type="Pfam" id="PF07992">
    <property type="entry name" value="Pyr_redox_2"/>
    <property type="match status" value="1"/>
</dbReference>
<sequence>MKKNYDVIIAGGGLAGLTAAIHLSQHFKVLVIDPDTYPRHKMCGEYLSMEVDSYLKSLGIHIKDLSQVTINNFRFTRGSQSIKTATLPLGGIGVSRYSLDLELYNKAKEKTDFLLDRVSDITLNHNHYEVITTDQKLTARQVIIATGKRSLLDKKLARPFIQKKSPWLAVKMHYKFKMSNDIVELHAFKGGYAGLSKIENGNVNLCYLVNYESFKEYKDINAFNKEVLTQNKALKEFFKVAVPIWEKPITISQISFEQKQPVEGKLLMIGDTAGLIHPLCGNGMAMAIHSAQIASKYVTQYLQDEITRDQMLIKYSKSWRKTFSSRLLYGRWLQKVLLHKKLTTLSYWFLERLPFLLPIIIKKTHGKEIQP</sequence>
<dbReference type="OrthoDB" id="1142316at2"/>
<dbReference type="EMBL" id="JPJI01000032">
    <property type="protein sequence ID" value="KEZ93353.1"/>
    <property type="molecule type" value="Genomic_DNA"/>
</dbReference>
<dbReference type="EMBL" id="PVNA01000003">
    <property type="protein sequence ID" value="PRX13518.1"/>
    <property type="molecule type" value="Genomic_DNA"/>
</dbReference>
<protein>
    <submittedName>
        <fullName evidence="3">FAD-dependent oxidoreductase</fullName>
    </submittedName>
    <submittedName>
        <fullName evidence="4">Flavin-dependent dehydrogenase</fullName>
    </submittedName>
</protein>
<evidence type="ECO:0000313" key="4">
    <source>
        <dbReference type="EMBL" id="PRX13518.1"/>
    </source>
</evidence>
<dbReference type="Pfam" id="PF08491">
    <property type="entry name" value="SE"/>
    <property type="match status" value="1"/>
</dbReference>
<reference evidence="4 6" key="2">
    <citation type="submission" date="2018-03" db="EMBL/GenBank/DDBJ databases">
        <title>Genomic Encyclopedia of Archaeal and Bacterial Type Strains, Phase II (KMG-II): from individual species to whole genera.</title>
        <authorList>
            <person name="Goeker M."/>
        </authorList>
    </citation>
    <scope>NUCLEOTIDE SEQUENCE [LARGE SCALE GENOMIC DNA]</scope>
    <source>
        <strain evidence="4 6">DSM 22727</strain>
    </source>
</reference>
<evidence type="ECO:0000313" key="5">
    <source>
        <dbReference type="Proteomes" id="UP000028531"/>
    </source>
</evidence>
<dbReference type="PRINTS" id="PR00420">
    <property type="entry name" value="RNGMNOXGNASE"/>
</dbReference>
<dbReference type="PANTHER" id="PTHR42685">
    <property type="entry name" value="GERANYLGERANYL DIPHOSPHATE REDUCTASE"/>
    <property type="match status" value="1"/>
</dbReference>
<organism evidence="3 5">
    <name type="scientific">Nonlabens ulvanivorans</name>
    <name type="common">Persicivirga ulvanivorans</name>
    <dbReference type="NCBI Taxonomy" id="906888"/>
    <lineage>
        <taxon>Bacteria</taxon>
        <taxon>Pseudomonadati</taxon>
        <taxon>Bacteroidota</taxon>
        <taxon>Flavobacteriia</taxon>
        <taxon>Flavobacteriales</taxon>
        <taxon>Flavobacteriaceae</taxon>
        <taxon>Nonlabens</taxon>
    </lineage>
</organism>
<dbReference type="Gene3D" id="3.50.50.60">
    <property type="entry name" value="FAD/NAD(P)-binding domain"/>
    <property type="match status" value="1"/>
</dbReference>